<dbReference type="Proteomes" id="UP000195557">
    <property type="component" value="Unassembled WGS sequence"/>
</dbReference>
<accession>A0A1Y5IC74</accession>
<evidence type="ECO:0000256" key="1">
    <source>
        <dbReference type="SAM" id="MobiDB-lite"/>
    </source>
</evidence>
<proteinExistence type="predicted"/>
<dbReference type="EMBL" id="KZ155784">
    <property type="protein sequence ID" value="OUS46247.1"/>
    <property type="molecule type" value="Genomic_DNA"/>
</dbReference>
<name>A0A1Y5IC74_OSTTA</name>
<gene>
    <name evidence="3" type="ORF">BE221DRAFT_192239</name>
</gene>
<dbReference type="eggNOG" id="KOG4569">
    <property type="taxonomic scope" value="Eukaryota"/>
</dbReference>
<keyword evidence="3" id="KW-0378">Hydrolase</keyword>
<dbReference type="GO" id="GO:0006629">
    <property type="term" value="P:lipid metabolic process"/>
    <property type="evidence" value="ECO:0007669"/>
    <property type="project" value="InterPro"/>
</dbReference>
<dbReference type="SUPFAM" id="SSF53474">
    <property type="entry name" value="alpha/beta-Hydrolases"/>
    <property type="match status" value="1"/>
</dbReference>
<dbReference type="InterPro" id="IPR002921">
    <property type="entry name" value="Fungal_lipase-type"/>
</dbReference>
<dbReference type="Pfam" id="PF01764">
    <property type="entry name" value="Lipase_3"/>
    <property type="match status" value="1"/>
</dbReference>
<dbReference type="GO" id="GO:0016787">
    <property type="term" value="F:hydrolase activity"/>
    <property type="evidence" value="ECO:0007669"/>
    <property type="project" value="UniProtKB-KW"/>
</dbReference>
<dbReference type="PANTHER" id="PTHR45856:SF24">
    <property type="entry name" value="FUNGAL LIPASE-LIKE DOMAIN-CONTAINING PROTEIN"/>
    <property type="match status" value="1"/>
</dbReference>
<organism evidence="3">
    <name type="scientific">Ostreococcus tauri</name>
    <name type="common">Marine green alga</name>
    <dbReference type="NCBI Taxonomy" id="70448"/>
    <lineage>
        <taxon>Eukaryota</taxon>
        <taxon>Viridiplantae</taxon>
        <taxon>Chlorophyta</taxon>
        <taxon>Mamiellophyceae</taxon>
        <taxon>Mamiellales</taxon>
        <taxon>Bathycoccaceae</taxon>
        <taxon>Ostreococcus</taxon>
    </lineage>
</organism>
<feature type="domain" description="Fungal lipase-type" evidence="2">
    <location>
        <begin position="112"/>
        <end position="252"/>
    </location>
</feature>
<dbReference type="CDD" id="cd00519">
    <property type="entry name" value="Lipase_3"/>
    <property type="match status" value="1"/>
</dbReference>
<sequence length="341" mass="36639">MDARRRSGVEASSSSTSPRGRDGARALATLAMTCYWNVGQKGFFDVEATADEALELGTPLGFEPLIGDGGELRRRCAREFGNLRVTAWLNGVDEGNGRTTRAGVLTSDDWVIVAFRGTTPSPLRGLIFESQINGRAGQTTWASGAGRVHAGYAAAYETLRTKLEDAVRAEMDASGGSKKLVVTGHSLGGALATLCAARLASEYGPQGARVDAVTFGQPRVGDNEFAKYLDQDLSLDYARVVHGGDLFSRVPTSGYWLPTANEGRFDVEYTHAGSMLWTNANENSSTNRHIYAPKNSGDPDGFSTDSRMINPVTVARHHSGYANFFQEDPSIFDAWPATGTL</sequence>
<evidence type="ECO:0000313" key="3">
    <source>
        <dbReference type="EMBL" id="OUS46247.1"/>
    </source>
</evidence>
<feature type="region of interest" description="Disordered" evidence="1">
    <location>
        <begin position="1"/>
        <end position="22"/>
    </location>
</feature>
<dbReference type="PANTHER" id="PTHR45856">
    <property type="entry name" value="ALPHA/BETA-HYDROLASES SUPERFAMILY PROTEIN"/>
    <property type="match status" value="1"/>
</dbReference>
<dbReference type="InterPro" id="IPR029058">
    <property type="entry name" value="AB_hydrolase_fold"/>
</dbReference>
<dbReference type="AlphaFoldDB" id="A0A1Y5IC74"/>
<dbReference type="InterPro" id="IPR051218">
    <property type="entry name" value="Sec_MonoDiacylglyc_Lipase"/>
</dbReference>
<reference evidence="3" key="1">
    <citation type="submission" date="2017-04" db="EMBL/GenBank/DDBJ databases">
        <title>Population genomics of picophytoplankton unveils novel chromosome hypervariability.</title>
        <authorList>
            <consortium name="DOE Joint Genome Institute"/>
            <person name="Blanc-Mathieu R."/>
            <person name="Krasovec M."/>
            <person name="Hebrard M."/>
            <person name="Yau S."/>
            <person name="Desgranges E."/>
            <person name="Martin J."/>
            <person name="Schackwitz W."/>
            <person name="Kuo A."/>
            <person name="Salin G."/>
            <person name="Donnadieu C."/>
            <person name="Desdevises Y."/>
            <person name="Sanchez-Ferandin S."/>
            <person name="Moreau H."/>
            <person name="Rivals E."/>
            <person name="Grigoriev I.V."/>
            <person name="Grimsley N."/>
            <person name="Eyre-Walker A."/>
            <person name="Piganeau G."/>
        </authorList>
    </citation>
    <scope>NUCLEOTIDE SEQUENCE [LARGE SCALE GENOMIC DNA]</scope>
    <source>
        <strain evidence="3">RCC 1115</strain>
    </source>
</reference>
<evidence type="ECO:0000259" key="2">
    <source>
        <dbReference type="Pfam" id="PF01764"/>
    </source>
</evidence>
<dbReference type="Gene3D" id="3.40.50.1820">
    <property type="entry name" value="alpha/beta hydrolase"/>
    <property type="match status" value="1"/>
</dbReference>
<protein>
    <submittedName>
        <fullName evidence="3">Alpha/Beta hydrolase protein</fullName>
    </submittedName>
</protein>